<evidence type="ECO:0000313" key="1">
    <source>
        <dbReference type="EMBL" id="MFC3144052.1"/>
    </source>
</evidence>
<comment type="caution">
    <text evidence="1">The sequence shown here is derived from an EMBL/GenBank/DDBJ whole genome shotgun (WGS) entry which is preliminary data.</text>
</comment>
<name>A0ABV7GW98_9RHOB</name>
<organism evidence="1 2">
    <name type="scientific">Psychromarinibacter halotolerans</name>
    <dbReference type="NCBI Taxonomy" id="1775175"/>
    <lineage>
        <taxon>Bacteria</taxon>
        <taxon>Pseudomonadati</taxon>
        <taxon>Pseudomonadota</taxon>
        <taxon>Alphaproteobacteria</taxon>
        <taxon>Rhodobacterales</taxon>
        <taxon>Paracoccaceae</taxon>
        <taxon>Psychromarinibacter</taxon>
    </lineage>
</organism>
<keyword evidence="2" id="KW-1185">Reference proteome</keyword>
<sequence>MTASTTKSRQMRLDNCVLNTPSWVHIAGNLRENACKDLEAATKADAANAGLKNNGKIRQHHHKTKILGKYRISIHPLRLCKHGLNMRQKIV</sequence>
<protein>
    <submittedName>
        <fullName evidence="1">Uncharacterized protein</fullName>
    </submittedName>
</protein>
<reference evidence="2" key="1">
    <citation type="journal article" date="2019" name="Int. J. Syst. Evol. Microbiol.">
        <title>The Global Catalogue of Microorganisms (GCM) 10K type strain sequencing project: providing services to taxonomists for standard genome sequencing and annotation.</title>
        <authorList>
            <consortium name="The Broad Institute Genomics Platform"/>
            <consortium name="The Broad Institute Genome Sequencing Center for Infectious Disease"/>
            <person name="Wu L."/>
            <person name="Ma J."/>
        </authorList>
    </citation>
    <scope>NUCLEOTIDE SEQUENCE [LARGE SCALE GENOMIC DNA]</scope>
    <source>
        <strain evidence="2">KCTC 52366</strain>
    </source>
</reference>
<gene>
    <name evidence="1" type="ORF">ACFOGP_15135</name>
</gene>
<proteinExistence type="predicted"/>
<accession>A0ABV7GW98</accession>
<dbReference type="Proteomes" id="UP001595632">
    <property type="component" value="Unassembled WGS sequence"/>
</dbReference>
<evidence type="ECO:0000313" key="2">
    <source>
        <dbReference type="Proteomes" id="UP001595632"/>
    </source>
</evidence>
<dbReference type="RefSeq" id="WP_275631315.1">
    <property type="nucleotide sequence ID" value="NZ_JARGYD010000001.1"/>
</dbReference>
<dbReference type="EMBL" id="JBHRTB010000010">
    <property type="protein sequence ID" value="MFC3144052.1"/>
    <property type="molecule type" value="Genomic_DNA"/>
</dbReference>